<dbReference type="EMBL" id="BARW01028725">
    <property type="protein sequence ID" value="GAJ15392.1"/>
    <property type="molecule type" value="Genomic_DNA"/>
</dbReference>
<accession>X1VD82</accession>
<reference evidence="1" key="1">
    <citation type="journal article" date="2014" name="Front. Microbiol.">
        <title>High frequency of phylogenetically diverse reductive dehalogenase-homologous genes in deep subseafloor sedimentary metagenomes.</title>
        <authorList>
            <person name="Kawai M."/>
            <person name="Futagami T."/>
            <person name="Toyoda A."/>
            <person name="Takaki Y."/>
            <person name="Nishi S."/>
            <person name="Hori S."/>
            <person name="Arai W."/>
            <person name="Tsubouchi T."/>
            <person name="Morono Y."/>
            <person name="Uchiyama I."/>
            <person name="Ito T."/>
            <person name="Fujiyama A."/>
            <person name="Inagaki F."/>
            <person name="Takami H."/>
        </authorList>
    </citation>
    <scope>NUCLEOTIDE SEQUENCE</scope>
    <source>
        <strain evidence="1">Expedition CK06-06</strain>
    </source>
</reference>
<sequence length="253" mass="26373">LLMVPAVALADTPVGGTVAVAPTVTAVSPAAGDPGVVVPVTITGTGFAQGNVGKWPPTGGGTVEYSTIQAHSLTYSVYLEALKADSPSDSAEVYVVPTGVDTLDDLDSVSFWYYAPTGCDPVPPQIDIWLDTDGTYTTTIPCSGDEDWLLGQFPLVTTFDTWVQVPLSAITWIRASGTIYGTGADGLTAAKAETDLVGSYTRMGECPVVGIGIQAGSTATRATNRSGDQKFYVDDLTINAITYDMETEKLASD</sequence>
<feature type="non-terminal residue" evidence="1">
    <location>
        <position position="1"/>
    </location>
</feature>
<name>X1VD82_9ZZZZ</name>
<dbReference type="Gene3D" id="2.60.120.260">
    <property type="entry name" value="Galactose-binding domain-like"/>
    <property type="match status" value="1"/>
</dbReference>
<proteinExistence type="predicted"/>
<protein>
    <recommendedName>
        <fullName evidence="2">IPT/TIG domain-containing protein</fullName>
    </recommendedName>
</protein>
<organism evidence="1">
    <name type="scientific">marine sediment metagenome</name>
    <dbReference type="NCBI Taxonomy" id="412755"/>
    <lineage>
        <taxon>unclassified sequences</taxon>
        <taxon>metagenomes</taxon>
        <taxon>ecological metagenomes</taxon>
    </lineage>
</organism>
<dbReference type="AlphaFoldDB" id="X1VD82"/>
<comment type="caution">
    <text evidence="1">The sequence shown here is derived from an EMBL/GenBank/DDBJ whole genome shotgun (WGS) entry which is preliminary data.</text>
</comment>
<feature type="non-terminal residue" evidence="1">
    <location>
        <position position="253"/>
    </location>
</feature>
<evidence type="ECO:0000313" key="1">
    <source>
        <dbReference type="EMBL" id="GAJ15392.1"/>
    </source>
</evidence>
<evidence type="ECO:0008006" key="2">
    <source>
        <dbReference type="Google" id="ProtNLM"/>
    </source>
</evidence>
<gene>
    <name evidence="1" type="ORF">S12H4_46319</name>
</gene>